<evidence type="ECO:0000256" key="2">
    <source>
        <dbReference type="ARBA" id="ARBA00008544"/>
    </source>
</evidence>
<dbReference type="GO" id="GO:0030598">
    <property type="term" value="F:rRNA N-glycosylase activity"/>
    <property type="evidence" value="ECO:0007669"/>
    <property type="project" value="UniProtKB-EC"/>
</dbReference>
<evidence type="ECO:0000256" key="1">
    <source>
        <dbReference type="ARBA" id="ARBA00000237"/>
    </source>
</evidence>
<dbReference type="GO" id="GO:0017148">
    <property type="term" value="P:negative regulation of translation"/>
    <property type="evidence" value="ECO:0007669"/>
    <property type="project" value="UniProtKB-KW"/>
</dbReference>
<evidence type="ECO:0000256" key="3">
    <source>
        <dbReference type="ARBA" id="ARBA00012001"/>
    </source>
</evidence>
<comment type="catalytic activity">
    <reaction evidence="1 8">
        <text>Endohydrolysis of the N-glycosidic bond at one specific adenosine on the 28S rRNA.</text>
        <dbReference type="EC" id="3.2.2.22"/>
    </reaction>
</comment>
<evidence type="ECO:0000256" key="8">
    <source>
        <dbReference type="RuleBase" id="RU004915"/>
    </source>
</evidence>
<keyword evidence="7 8" id="KW-0652">Protein synthesis inhibitor</keyword>
<dbReference type="PANTHER" id="PTHR33453">
    <property type="match status" value="1"/>
</dbReference>
<evidence type="ECO:0000256" key="5">
    <source>
        <dbReference type="ARBA" id="ARBA00022801"/>
    </source>
</evidence>
<keyword evidence="4 8" id="KW-0800">Toxin</keyword>
<dbReference type="InterPro" id="IPR017989">
    <property type="entry name" value="Ribosome_inactivat_1/2"/>
</dbReference>
<dbReference type="SMR" id="Q4U473"/>
<dbReference type="InterPro" id="IPR036041">
    <property type="entry name" value="Ribosome-inact_prot_sf"/>
</dbReference>
<name>Q4U473_9CARY</name>
<evidence type="ECO:0000256" key="6">
    <source>
        <dbReference type="ARBA" id="ARBA00022821"/>
    </source>
</evidence>
<evidence type="ECO:0000313" key="9">
    <source>
        <dbReference type="EMBL" id="AAY34283.2"/>
    </source>
</evidence>
<evidence type="ECO:0000256" key="4">
    <source>
        <dbReference type="ARBA" id="ARBA00022656"/>
    </source>
</evidence>
<keyword evidence="6 8" id="KW-0611">Plant defense</keyword>
<dbReference type="InterPro" id="IPR017988">
    <property type="entry name" value="Ribosome_inactivat_prot_CS"/>
</dbReference>
<dbReference type="GO" id="GO:0090729">
    <property type="term" value="F:toxin activity"/>
    <property type="evidence" value="ECO:0007669"/>
    <property type="project" value="UniProtKB-KW"/>
</dbReference>
<evidence type="ECO:0000256" key="7">
    <source>
        <dbReference type="ARBA" id="ARBA00023193"/>
    </source>
</evidence>
<dbReference type="Gene3D" id="4.10.470.10">
    <property type="entry name" value="Ricin (A Subunit), domain 2"/>
    <property type="match status" value="1"/>
</dbReference>
<dbReference type="EC" id="3.2.2.22" evidence="3 8"/>
<dbReference type="SUPFAM" id="SSF56371">
    <property type="entry name" value="Ribosome inactivating proteins (RIP)"/>
    <property type="match status" value="1"/>
</dbReference>
<dbReference type="BRENDA" id="3.2.2.22">
    <property type="organism ID" value="11200"/>
</dbReference>
<dbReference type="EMBL" id="DQ013264">
    <property type="protein sequence ID" value="AAY34283.2"/>
    <property type="molecule type" value="mRNA"/>
</dbReference>
<dbReference type="GO" id="GO:0006952">
    <property type="term" value="P:defense response"/>
    <property type="evidence" value="ECO:0007669"/>
    <property type="project" value="UniProtKB-KW"/>
</dbReference>
<dbReference type="Pfam" id="PF00161">
    <property type="entry name" value="RIP"/>
    <property type="match status" value="1"/>
</dbReference>
<dbReference type="InterPro" id="IPR001574">
    <property type="entry name" value="Ribosome_inactivat_prot"/>
</dbReference>
<accession>Q4U473</accession>
<dbReference type="Gene3D" id="3.40.420.10">
    <property type="entry name" value="Ricin (A subunit), domain 1"/>
    <property type="match status" value="1"/>
</dbReference>
<organism evidence="9">
    <name type="scientific">Bougainvillea buttiana</name>
    <dbReference type="NCBI Taxonomy" id="2136785"/>
    <lineage>
        <taxon>Eukaryota</taxon>
        <taxon>Viridiplantae</taxon>
        <taxon>Streptophyta</taxon>
        <taxon>Embryophyta</taxon>
        <taxon>Tracheophyta</taxon>
        <taxon>Spermatophyta</taxon>
        <taxon>Magnoliopsida</taxon>
        <taxon>eudicotyledons</taxon>
        <taxon>Gunneridae</taxon>
        <taxon>Pentapetalae</taxon>
        <taxon>Caryophyllales</taxon>
        <taxon>Nyctaginaceae</taxon>
        <taxon>Bougainvillea</taxon>
    </lineage>
</organism>
<protein>
    <recommendedName>
        <fullName evidence="3 8">rRNA N-glycosylase</fullName>
        <ecNumber evidence="3 8">3.2.2.22</ecNumber>
    </recommendedName>
</protein>
<keyword evidence="5 8" id="KW-0378">Hydrolase</keyword>
<reference evidence="9" key="1">
    <citation type="journal article" date="2008" name="J. Biosci.">
        <title>Cloning and expression of antiviral/ribosome-inactivating protein from Bougainvillea xbuttiana.</title>
        <authorList>
            <person name="Choudhary N."/>
            <person name="Kapoor H.C."/>
            <person name="Lodha M.L."/>
        </authorList>
    </citation>
    <scope>NUCLEOTIDE SEQUENCE</scope>
    <source>
        <tissue evidence="9">Leaves</tissue>
    </source>
</reference>
<proteinExistence type="evidence at transcript level"/>
<comment type="similarity">
    <text evidence="2">Belongs to the ribosome-inactivating protein family. Type 1 RIP subfamily.</text>
</comment>
<dbReference type="PROSITE" id="PS00275">
    <property type="entry name" value="SHIGA_RICIN"/>
    <property type="match status" value="1"/>
</dbReference>
<dbReference type="InterPro" id="IPR016139">
    <property type="entry name" value="Ribosome_inactivat_prot_sub2"/>
</dbReference>
<dbReference type="PANTHER" id="PTHR33453:SF34">
    <property type="entry name" value="RIBOSOME-INACTIVATING PROTEIN"/>
    <property type="match status" value="1"/>
</dbReference>
<dbReference type="AlphaFoldDB" id="Q4U473"/>
<sequence length="319" mass="35498">MKPLGGLVITCIWWAIIVELVVIKPSIITKETASLGHNTVSFNLEDATEQVYRSVIKSLRNELQTSTLVCKIPVTPQSLAVDKNQFVVVSLTWKSKEVQLGIDVTNAYVVGYQDKLKNQDYRAFLLKDAPPLAKDKLFPGVKSETLPFGGTYPNLVKAGNVDRREQFELGVEKLGHAIDSIFGKPKNDQNVARFFLNAIQIVSEAARFKYIENEVVRGGLNSGLSKPNGKMLNLENSWGHISDAIHNSNQKYKCETISPALELQNADYSKWVVNKVSEISPDLGILKYKSSKLTQSTTIMRSIVVEDSDELEKLETIIG</sequence>
<dbReference type="InterPro" id="IPR016138">
    <property type="entry name" value="Ribosome_inactivat_prot_sub1"/>
</dbReference>
<dbReference type="PRINTS" id="PR00396">
    <property type="entry name" value="SHIGARICIN"/>
</dbReference>